<dbReference type="InterPro" id="IPR000326">
    <property type="entry name" value="PAP2/HPO"/>
</dbReference>
<dbReference type="InterPro" id="IPR036938">
    <property type="entry name" value="PAP2/HPO_sf"/>
</dbReference>
<reference evidence="2 3" key="1">
    <citation type="submission" date="2018-06" db="EMBL/GenBank/DDBJ databases">
        <title>Paenibacillus imtechensis sp. nov.</title>
        <authorList>
            <person name="Pinnaka A.K."/>
            <person name="Singh H."/>
            <person name="Kaur M."/>
        </authorList>
    </citation>
    <scope>NUCLEOTIDE SEQUENCE [LARGE SCALE GENOMIC DNA]</scope>
    <source>
        <strain evidence="2 3">SMB1</strain>
    </source>
</reference>
<dbReference type="PANTHER" id="PTHR34599:SF1">
    <property type="entry name" value="PHOSPHATIDIC ACID PHOSPHATASE TYPE 2_HALOPEROXIDASE DOMAIN-CONTAINING PROTEIN"/>
    <property type="match status" value="1"/>
</dbReference>
<evidence type="ECO:0000313" key="3">
    <source>
        <dbReference type="Proteomes" id="UP000249522"/>
    </source>
</evidence>
<accession>A0A2W1LSG4</accession>
<dbReference type="GO" id="GO:0004601">
    <property type="term" value="F:peroxidase activity"/>
    <property type="evidence" value="ECO:0007669"/>
    <property type="project" value="InterPro"/>
</dbReference>
<comment type="caution">
    <text evidence="2">The sequence shown here is derived from an EMBL/GenBank/DDBJ whole genome shotgun (WGS) entry which is preliminary data.</text>
</comment>
<dbReference type="AlphaFoldDB" id="A0A2W1LSG4"/>
<dbReference type="Gene3D" id="1.10.606.10">
    <property type="entry name" value="Vanadium-containing Chloroperoxidase, domain 2"/>
    <property type="match status" value="1"/>
</dbReference>
<protein>
    <submittedName>
        <fullName evidence="2">Phosphoesterase</fullName>
    </submittedName>
</protein>
<name>A0A2W1LSG4_9BACL</name>
<evidence type="ECO:0000259" key="1">
    <source>
        <dbReference type="Pfam" id="PF01569"/>
    </source>
</evidence>
<feature type="domain" description="Phosphatidic acid phosphatase type 2/haloperoxidase" evidence="1">
    <location>
        <begin position="369"/>
        <end position="473"/>
    </location>
</feature>
<gene>
    <name evidence="2" type="ORF">DNH61_02525</name>
</gene>
<dbReference type="InterPro" id="IPR016119">
    <property type="entry name" value="Br/Cl_peroxidase_C"/>
</dbReference>
<proteinExistence type="predicted"/>
<dbReference type="SUPFAM" id="SSF48317">
    <property type="entry name" value="Acid phosphatase/Vanadium-dependent haloperoxidase"/>
    <property type="match status" value="1"/>
</dbReference>
<dbReference type="EMBL" id="QKRB01000028">
    <property type="protein sequence ID" value="PZD97434.1"/>
    <property type="molecule type" value="Genomic_DNA"/>
</dbReference>
<keyword evidence="3" id="KW-1185">Reference proteome</keyword>
<organism evidence="2 3">
    <name type="scientific">Paenibacillus sambharensis</name>
    <dbReference type="NCBI Taxonomy" id="1803190"/>
    <lineage>
        <taxon>Bacteria</taxon>
        <taxon>Bacillati</taxon>
        <taxon>Bacillota</taxon>
        <taxon>Bacilli</taxon>
        <taxon>Bacillales</taxon>
        <taxon>Paenibacillaceae</taxon>
        <taxon>Paenibacillus</taxon>
    </lineage>
</organism>
<dbReference type="Proteomes" id="UP000249522">
    <property type="component" value="Unassembled WGS sequence"/>
</dbReference>
<dbReference type="InterPro" id="IPR052559">
    <property type="entry name" value="V-haloperoxidase"/>
</dbReference>
<dbReference type="OrthoDB" id="7793240at2"/>
<dbReference type="Pfam" id="PF01569">
    <property type="entry name" value="PAP2"/>
    <property type="match status" value="1"/>
</dbReference>
<evidence type="ECO:0000313" key="2">
    <source>
        <dbReference type="EMBL" id="PZD97434.1"/>
    </source>
</evidence>
<dbReference type="CDD" id="cd03398">
    <property type="entry name" value="PAP2_haloperoxidase"/>
    <property type="match status" value="1"/>
</dbReference>
<sequence length="494" mass="54140">MRALRIRVTNAEFWKSRPAVTHPTNGDEARFVNKIGSFSKALPHNRLGEVNLRAYRALIQALRTGDPALFEKLPLGGDRKLVNPQASYAFEMAGPDSHQLRIPAPPSVSSSATAAEAIELYWAALTRNIPFVDYGTDPLILEAAAELSGLSDFPAPKVNGRITPQTIFRDNLPGTLSGPFVSQFLLKPYPLISNITEQRYRVPAAAGNDFLTDYGEWLAVQNGSTSFPSTIFDPIPRYIRNGRDLAEFVHFDFSIDSGLIACRILLALGEEALDPANPYNKSNTQIGFPTFGSAHIFDFVTRAARPALEAAWYQKWLVHRRLRPENYGGLVHNVKMGNADYPINRQVLNSEALARTFDRYGSFLLPQAYPEGSPTHPSYPAGHSTFAGAMVTMLKAYFNESFVLPDPVVPSSDGLSLLPYTGRPLTVGGELNKLASNIGGARIAAGVHFRSSNLSGLKLGEAVAIGILRDYQKTYNESFNGFTLTKFDGTTITI</sequence>
<dbReference type="PANTHER" id="PTHR34599">
    <property type="entry name" value="PEROXIDASE-RELATED"/>
    <property type="match status" value="1"/>
</dbReference>